<name>A0ABY8CJ14_9ARCH</name>
<evidence type="ECO:0000256" key="2">
    <source>
        <dbReference type="ARBA" id="ARBA00022723"/>
    </source>
</evidence>
<evidence type="ECO:0000313" key="7">
    <source>
        <dbReference type="EMBL" id="WEL19671.1"/>
    </source>
</evidence>
<dbReference type="PANTHER" id="PTHR46233:SF3">
    <property type="entry name" value="HYDROXYACYLGLUTATHIONE HYDROLASE GLOC"/>
    <property type="match status" value="1"/>
</dbReference>
<dbReference type="InterPro" id="IPR051453">
    <property type="entry name" value="MBL_Glyoxalase_II"/>
</dbReference>
<dbReference type="RefSeq" id="WP_347721505.1">
    <property type="nucleotide sequence ID" value="NZ_CP104395.1"/>
</dbReference>
<sequence length="192" mass="21565">MEIENLSEDAEDFTGNIWKLSNGQTVLIDVGTGDAWKAIEKLEEIDKVVITHSHYDHVDNLPETVEKFGPEVYAFEPENLDTSAEKLSEGDEIELCGESFEVFHTPGHKNDSICLYSESGILFAGDLLFPDGGFGRTDLEEGDRELLIESIQKITELDVEQMYCGHDKAVTEEANSQIRKSLSEAEKRESKY</sequence>
<feature type="region of interest" description="Disordered" evidence="5">
    <location>
        <begin position="172"/>
        <end position="192"/>
    </location>
</feature>
<dbReference type="EC" id="3.1.2.6" evidence="7"/>
<keyword evidence="8" id="KW-1185">Reference proteome</keyword>
<feature type="domain" description="Metallo-beta-lactamase" evidence="6">
    <location>
        <begin position="14"/>
        <end position="166"/>
    </location>
</feature>
<comment type="cofactor">
    <cofactor evidence="1">
        <name>Zn(2+)</name>
        <dbReference type="ChEBI" id="CHEBI:29105"/>
    </cofactor>
</comment>
<dbReference type="PANTHER" id="PTHR46233">
    <property type="entry name" value="HYDROXYACYLGLUTATHIONE HYDROLASE GLOC"/>
    <property type="match status" value="1"/>
</dbReference>
<dbReference type="Pfam" id="PF00753">
    <property type="entry name" value="Lactamase_B"/>
    <property type="match status" value="1"/>
</dbReference>
<evidence type="ECO:0000313" key="8">
    <source>
        <dbReference type="Proteomes" id="UP001218034"/>
    </source>
</evidence>
<dbReference type="SUPFAM" id="SSF56281">
    <property type="entry name" value="Metallo-hydrolase/oxidoreductase"/>
    <property type="match status" value="1"/>
</dbReference>
<evidence type="ECO:0000256" key="5">
    <source>
        <dbReference type="SAM" id="MobiDB-lite"/>
    </source>
</evidence>
<evidence type="ECO:0000256" key="1">
    <source>
        <dbReference type="ARBA" id="ARBA00001947"/>
    </source>
</evidence>
<gene>
    <name evidence="7" type="ORF">SVXNc_0657</name>
</gene>
<evidence type="ECO:0000256" key="3">
    <source>
        <dbReference type="ARBA" id="ARBA00022801"/>
    </source>
</evidence>
<keyword evidence="2" id="KW-0479">Metal-binding</keyword>
<dbReference type="CDD" id="cd06262">
    <property type="entry name" value="metallo-hydrolase-like_MBL-fold"/>
    <property type="match status" value="1"/>
</dbReference>
<dbReference type="EMBL" id="CP104395">
    <property type="protein sequence ID" value="WEL19671.1"/>
    <property type="molecule type" value="Genomic_DNA"/>
</dbReference>
<dbReference type="InterPro" id="IPR036866">
    <property type="entry name" value="RibonucZ/Hydroxyglut_hydro"/>
</dbReference>
<accession>A0ABY8CJ14</accession>
<dbReference type="Gene3D" id="3.60.15.10">
    <property type="entry name" value="Ribonuclease Z/Hydroxyacylglutathione hydrolase-like"/>
    <property type="match status" value="1"/>
</dbReference>
<dbReference type="GeneID" id="90590094"/>
<feature type="compositionally biased region" description="Basic and acidic residues" evidence="5">
    <location>
        <begin position="181"/>
        <end position="192"/>
    </location>
</feature>
<dbReference type="Proteomes" id="UP001218034">
    <property type="component" value="Chromosome"/>
</dbReference>
<keyword evidence="3 7" id="KW-0378">Hydrolase</keyword>
<reference evidence="7 8" key="1">
    <citation type="submission" date="2022-09" db="EMBL/GenBank/DDBJ databases">
        <title>Xylan utilization by haloarchaea-nanohaloarchaea associations.</title>
        <authorList>
            <person name="Yakimov M."/>
        </authorList>
    </citation>
    <scope>NUCLEOTIDE SEQUENCE [LARGE SCALE GENOMIC DNA]</scope>
    <source>
        <strain evidence="7 8">SVXNc</strain>
    </source>
</reference>
<evidence type="ECO:0000259" key="6">
    <source>
        <dbReference type="SMART" id="SM00849"/>
    </source>
</evidence>
<organism evidence="7 8">
    <name type="scientific">Candidatus Nanohalococcus occultus</name>
    <dbReference type="NCBI Taxonomy" id="2978047"/>
    <lineage>
        <taxon>Archaea</taxon>
        <taxon>Candidatus Nanohalarchaeota</taxon>
        <taxon>Candidatus Nanohalarchaeota incertae sedis</taxon>
        <taxon>Candidatus Nanohalococcus</taxon>
    </lineage>
</organism>
<dbReference type="SMART" id="SM00849">
    <property type="entry name" value="Lactamase_B"/>
    <property type="match status" value="1"/>
</dbReference>
<protein>
    <submittedName>
        <fullName evidence="7">Hydroxyacylglutathione hydrolase</fullName>
        <ecNumber evidence="7">3.1.2.6</ecNumber>
    </submittedName>
</protein>
<keyword evidence="4" id="KW-0862">Zinc</keyword>
<proteinExistence type="predicted"/>
<dbReference type="GO" id="GO:0004416">
    <property type="term" value="F:hydroxyacylglutathione hydrolase activity"/>
    <property type="evidence" value="ECO:0007669"/>
    <property type="project" value="UniProtKB-EC"/>
</dbReference>
<dbReference type="InterPro" id="IPR001279">
    <property type="entry name" value="Metallo-B-lactamas"/>
</dbReference>
<evidence type="ECO:0000256" key="4">
    <source>
        <dbReference type="ARBA" id="ARBA00022833"/>
    </source>
</evidence>